<evidence type="ECO:0000313" key="3">
    <source>
        <dbReference type="Proteomes" id="UP000032120"/>
    </source>
</evidence>
<dbReference type="Pfam" id="PF04020">
    <property type="entry name" value="Phage_holin_4_2"/>
    <property type="match status" value="1"/>
</dbReference>
<feature type="transmembrane region" description="Helical" evidence="1">
    <location>
        <begin position="7"/>
        <end position="25"/>
    </location>
</feature>
<evidence type="ECO:0000256" key="1">
    <source>
        <dbReference type="SAM" id="Phobius"/>
    </source>
</evidence>
<keyword evidence="3" id="KW-1185">Reference proteome</keyword>
<comment type="caution">
    <text evidence="2">The sequence shown here is derived from an EMBL/GenBank/DDBJ whole genome shotgun (WGS) entry which is preliminary data.</text>
</comment>
<dbReference type="AlphaFoldDB" id="A0A0D0HZU0"/>
<keyword evidence="1" id="KW-1133">Transmembrane helix</keyword>
<feature type="transmembrane region" description="Helical" evidence="1">
    <location>
        <begin position="95"/>
        <end position="117"/>
    </location>
</feature>
<dbReference type="EMBL" id="JXSQ01000004">
    <property type="protein sequence ID" value="KIP53086.1"/>
    <property type="molecule type" value="Genomic_DNA"/>
</dbReference>
<evidence type="ECO:0000313" key="2">
    <source>
        <dbReference type="EMBL" id="KIP53086.1"/>
    </source>
</evidence>
<dbReference type="Proteomes" id="UP000032120">
    <property type="component" value="Unassembled WGS sequence"/>
</dbReference>
<keyword evidence="1" id="KW-0812">Transmembrane</keyword>
<proteinExistence type="predicted"/>
<feature type="transmembrane region" description="Helical" evidence="1">
    <location>
        <begin position="31"/>
        <end position="54"/>
    </location>
</feature>
<organism evidence="2 3">
    <name type="scientific">Leucobacter komagatae</name>
    <dbReference type="NCBI Taxonomy" id="55969"/>
    <lineage>
        <taxon>Bacteria</taxon>
        <taxon>Bacillati</taxon>
        <taxon>Actinomycetota</taxon>
        <taxon>Actinomycetes</taxon>
        <taxon>Micrococcales</taxon>
        <taxon>Microbacteriaceae</taxon>
        <taxon>Leucobacter</taxon>
    </lineage>
</organism>
<sequence>MRFLFQLISQVVLAAIALVIIHFALPGVSLHLGGFLIALGVFTLAQAVLGPFVLSIARRYAAPLAGGVGLVATLLSLWIASLFNGGIEIHGAQSWLLAPLIVWVVTALGGWLFMALFAERWLKKRETARTIARAKA</sequence>
<reference evidence="2 3" key="1">
    <citation type="submission" date="2015-01" db="EMBL/GenBank/DDBJ databases">
        <title>Draft genome sequence of Leucobacter komagatae strain VKM ST2845.</title>
        <authorList>
            <person name="Karlyshev A.V."/>
            <person name="Kudryashova E.B."/>
        </authorList>
    </citation>
    <scope>NUCLEOTIDE SEQUENCE [LARGE SCALE GENOMIC DNA]</scope>
    <source>
        <strain evidence="2 3">VKM ST2845</strain>
    </source>
</reference>
<dbReference type="RefSeq" id="WP_042543220.1">
    <property type="nucleotide sequence ID" value="NZ_JXSQ01000004.1"/>
</dbReference>
<feature type="transmembrane region" description="Helical" evidence="1">
    <location>
        <begin position="61"/>
        <end position="83"/>
    </location>
</feature>
<keyword evidence="1" id="KW-0472">Membrane</keyword>
<accession>A0A0D0HZU0</accession>
<gene>
    <name evidence="2" type="ORF">SD72_04290</name>
</gene>
<dbReference type="InterPro" id="IPR007165">
    <property type="entry name" value="Phage_holin_4_2"/>
</dbReference>
<name>A0A0D0HZU0_9MICO</name>
<dbReference type="OrthoDB" id="4871734at2"/>
<protein>
    <submittedName>
        <fullName evidence="2">Membrane protein</fullName>
    </submittedName>
</protein>